<reference evidence="1 2" key="1">
    <citation type="submission" date="2019-05" db="EMBL/GenBank/DDBJ databases">
        <title>The compact genome of Giardia muris reveals important steps in the evolution of intestinal protozoan parasites.</title>
        <authorList>
            <person name="Xu F."/>
            <person name="Jimenez-Gonzalez A."/>
            <person name="Einarsson E."/>
            <person name="Astvaldsson A."/>
            <person name="Peirasmaki D."/>
            <person name="Eckmann L."/>
            <person name="Andersson J.O."/>
            <person name="Svard S.G."/>
            <person name="Jerlstrom-Hultqvist J."/>
        </authorList>
    </citation>
    <scope>NUCLEOTIDE SEQUENCE [LARGE SCALE GENOMIC DNA]</scope>
    <source>
        <strain evidence="1 2">Roberts-Thomson</strain>
    </source>
</reference>
<evidence type="ECO:0000313" key="1">
    <source>
        <dbReference type="EMBL" id="TNJ26891.1"/>
    </source>
</evidence>
<dbReference type="EMBL" id="VDLU01000004">
    <property type="protein sequence ID" value="TNJ26891.1"/>
    <property type="molecule type" value="Genomic_DNA"/>
</dbReference>
<protein>
    <submittedName>
        <fullName evidence="1">Uncharacterized protein</fullName>
    </submittedName>
</protein>
<sequence>MQGSIFGKPAGGIFGGGAFGQPQQPLAFGATSADTASKSMRAFGISAPTDASRPTQPAQQLPGFGMQLAKPKAPESVVQGVLGRFQPAHLAKYVQLAYSDMAAFSAFRAGLPPPTAPLASNTSLTPAPTSGPTQTLGAPFPSFGKPSMGLFKTQPPQTDGNTVDVKGLLGRAEAQQQQIWKLRDAVIGASTPLRQRLAEMMSTAQLLDAQRQQCQAMRANIGFKLLRLLESRGSGDQYGKQVQELGRVCTTEIGLAEQALRSARSERSPLGMFSALWRTLDRQTAGDIRALVLQELAFLQRLVDRANVLLGVGDPTQLDHLTVKELV</sequence>
<comment type="caution">
    <text evidence="1">The sequence shown here is derived from an EMBL/GenBank/DDBJ whole genome shotgun (WGS) entry which is preliminary data.</text>
</comment>
<organism evidence="1 2">
    <name type="scientific">Giardia muris</name>
    <dbReference type="NCBI Taxonomy" id="5742"/>
    <lineage>
        <taxon>Eukaryota</taxon>
        <taxon>Metamonada</taxon>
        <taxon>Diplomonadida</taxon>
        <taxon>Hexamitidae</taxon>
        <taxon>Giardiinae</taxon>
        <taxon>Giardia</taxon>
    </lineage>
</organism>
<dbReference type="Proteomes" id="UP000315496">
    <property type="component" value="Chromosome 4"/>
</dbReference>
<evidence type="ECO:0000313" key="2">
    <source>
        <dbReference type="Proteomes" id="UP000315496"/>
    </source>
</evidence>
<name>A0A4Z1T3B1_GIAMU</name>
<keyword evidence="2" id="KW-1185">Reference proteome</keyword>
<gene>
    <name evidence="1" type="ORF">GMRT_10529</name>
</gene>
<accession>A0A4Z1T3B1</accession>
<dbReference type="AlphaFoldDB" id="A0A4Z1T3B1"/>
<proteinExistence type="predicted"/>
<dbReference type="VEuPathDB" id="GiardiaDB:GMRT_10529"/>